<feature type="compositionally biased region" description="Acidic residues" evidence="1">
    <location>
        <begin position="858"/>
        <end position="869"/>
    </location>
</feature>
<proteinExistence type="predicted"/>
<feature type="region of interest" description="Disordered" evidence="1">
    <location>
        <begin position="569"/>
        <end position="653"/>
    </location>
</feature>
<feature type="compositionally biased region" description="Basic and acidic residues" evidence="1">
    <location>
        <begin position="848"/>
        <end position="857"/>
    </location>
</feature>
<organism evidence="2 3">
    <name type="scientific">Pristionchus entomophagus</name>
    <dbReference type="NCBI Taxonomy" id="358040"/>
    <lineage>
        <taxon>Eukaryota</taxon>
        <taxon>Metazoa</taxon>
        <taxon>Ecdysozoa</taxon>
        <taxon>Nematoda</taxon>
        <taxon>Chromadorea</taxon>
        <taxon>Rhabditida</taxon>
        <taxon>Rhabditina</taxon>
        <taxon>Diplogasteromorpha</taxon>
        <taxon>Diplogasteroidea</taxon>
        <taxon>Neodiplogasteridae</taxon>
        <taxon>Pristionchus</taxon>
    </lineage>
</organism>
<feature type="compositionally biased region" description="Low complexity" evidence="1">
    <location>
        <begin position="50"/>
        <end position="85"/>
    </location>
</feature>
<protein>
    <submittedName>
        <fullName evidence="2">Uncharacterized protein</fullName>
    </submittedName>
</protein>
<feature type="compositionally biased region" description="Low complexity" evidence="1">
    <location>
        <begin position="127"/>
        <end position="138"/>
    </location>
</feature>
<feature type="compositionally biased region" description="Basic residues" evidence="1">
    <location>
        <begin position="578"/>
        <end position="588"/>
    </location>
</feature>
<feature type="region of interest" description="Disordered" evidence="1">
    <location>
        <begin position="837"/>
        <end position="878"/>
    </location>
</feature>
<feature type="region of interest" description="Disordered" evidence="1">
    <location>
        <begin position="34"/>
        <end position="97"/>
    </location>
</feature>
<evidence type="ECO:0000313" key="3">
    <source>
        <dbReference type="Proteomes" id="UP001432027"/>
    </source>
</evidence>
<feature type="non-terminal residue" evidence="2">
    <location>
        <position position="1"/>
    </location>
</feature>
<name>A0AAV5UFK0_9BILA</name>
<feature type="region of interest" description="Disordered" evidence="1">
    <location>
        <begin position="112"/>
        <end position="143"/>
    </location>
</feature>
<feature type="region of interest" description="Disordered" evidence="1">
    <location>
        <begin position="672"/>
        <end position="691"/>
    </location>
</feature>
<feature type="compositionally biased region" description="Basic and acidic residues" evidence="1">
    <location>
        <begin position="632"/>
        <end position="650"/>
    </location>
</feature>
<comment type="caution">
    <text evidence="2">The sequence shown here is derived from an EMBL/GenBank/DDBJ whole genome shotgun (WGS) entry which is preliminary data.</text>
</comment>
<dbReference type="EMBL" id="BTSX01000006">
    <property type="protein sequence ID" value="GMT05067.1"/>
    <property type="molecule type" value="Genomic_DNA"/>
</dbReference>
<accession>A0AAV5UFK0</accession>
<evidence type="ECO:0000256" key="1">
    <source>
        <dbReference type="SAM" id="MobiDB-lite"/>
    </source>
</evidence>
<dbReference type="Proteomes" id="UP001432027">
    <property type="component" value="Unassembled WGS sequence"/>
</dbReference>
<keyword evidence="3" id="KW-1185">Reference proteome</keyword>
<reference evidence="2" key="1">
    <citation type="submission" date="2023-10" db="EMBL/GenBank/DDBJ databases">
        <title>Genome assembly of Pristionchus species.</title>
        <authorList>
            <person name="Yoshida K."/>
            <person name="Sommer R.J."/>
        </authorList>
    </citation>
    <scope>NUCLEOTIDE SEQUENCE</scope>
    <source>
        <strain evidence="2">RS0144</strain>
    </source>
</reference>
<sequence>FRERTDCCGQLPLILLLRKTTSMVTKTLTFFRSKPLTPLHGDSSSDYRNSSPLSKTSTTILKSSNNHPSSNGHQGNNSNGYNSSRGRGGYSNYGNRFNGEMSAAHNLRQEIHQSQVQAKPSVPVFPASAASSSQQQQQLNGRQEISEPATIIWCEGGIGEVMSPCVWRHPNLHLYFDSTETEMEGQSGWNELRTELEPGMELDVTFSLPQTLLQQLQHAAVNVVEDKHFFISIGKIADLRASRSSSVRTHEQAVVIAKRASGAAFLINTAGERTVLHPNFLPVDGVRHAILEKTRGHKQIPITEVDSPSSLCVLGRSLAVRLAPAPAWLPTIYQTDRGVTRWALSAEPYGEEKQGRAVVQKSTRLCVTLCPVDGDLMGKRTTLHAPIIQMEPQLKSDVQEIGSVWRFRACRELPGRSAVWRAFEITKELQSDPPISENAIESILNGNPLIDMGMEEKEESPCVLESSVLDDLAQLQHLFVPNAADAARTAAPIQMGQDDDVLVFDSIDDMLDSSTFVNDIFKAPSILPDEWMLLGVPPEEAIRTEQEMLLADIPRVMAMERVFGVYSTGDERPDMRVMPKKKKKRISRHLVDSVGSASDEEEETGRAREATPGGPSNSQPNHEENESAGPSTDEKSAKERKREMKEDSRQKKQLASIDVKLVTEGDDFFDLLHGSSEPVAPSEGRLEKTPPPPLALTATIASPVARAATPSPVHSVTIRDELFDIFHGGTQMMGSSSKMEQTHIPPPLPPSLPFSSPSLLPSLPPALPTATATPSVARAVSAADLPTATQSDPLVITVAEPLTHPRAPRFSILPYPERPRYADGWWFRRTRPLPQPVEGKKERRKKRREEEERRIKEEEDDASEADEAPEAPVRRPADNLRALLLGELKKKEEEKQVEPLAIVMTTVKEEERNETEDANVLVDLSPSINWSSPTPAAASDHLLHSPTELLDDLKDLF</sequence>
<dbReference type="AlphaFoldDB" id="A0AAV5UFK0"/>
<evidence type="ECO:0000313" key="2">
    <source>
        <dbReference type="EMBL" id="GMT05067.1"/>
    </source>
</evidence>
<gene>
    <name evidence="2" type="ORF">PENTCL1PPCAC_27241</name>
</gene>